<dbReference type="EMBL" id="SRZB01000007">
    <property type="protein sequence ID" value="TGX99498.1"/>
    <property type="molecule type" value="Genomic_DNA"/>
</dbReference>
<keyword evidence="2" id="KW-1185">Reference proteome</keyword>
<accession>A0AC61R041</accession>
<evidence type="ECO:0000313" key="2">
    <source>
        <dbReference type="Proteomes" id="UP000307720"/>
    </source>
</evidence>
<comment type="caution">
    <text evidence="1">The sequence shown here is derived from an EMBL/GenBank/DDBJ whole genome shotgun (WGS) entry which is preliminary data.</text>
</comment>
<dbReference type="Proteomes" id="UP000307720">
    <property type="component" value="Unassembled WGS sequence"/>
</dbReference>
<gene>
    <name evidence="1" type="ORF">E5357_05385</name>
</gene>
<name>A0AC61R041_9FIRM</name>
<protein>
    <submittedName>
        <fullName evidence="1">Tetratricopeptide repeat protein</fullName>
    </submittedName>
</protein>
<proteinExistence type="predicted"/>
<reference evidence="1" key="1">
    <citation type="submission" date="2019-04" db="EMBL/GenBank/DDBJ databases">
        <title>Microbes associate with the intestines of laboratory mice.</title>
        <authorList>
            <person name="Navarre W."/>
            <person name="Wong E."/>
            <person name="Huang K."/>
            <person name="Tropini C."/>
            <person name="Ng K."/>
            <person name="Yu B."/>
        </authorList>
    </citation>
    <scope>NUCLEOTIDE SEQUENCE</scope>
    <source>
        <strain evidence="1">NM72_1-8</strain>
    </source>
</reference>
<sequence length="365" mass="41099">MKRGDDMESSIRNGYGNRRRYRKTAAVFLMAFLLAGCQKGESELTEVEIGMEAVEKGDYKGALASFEAEITEEGDLLRAYRGAGMAYMGMGEYEQAVRSFDAALHETDEKQEDNRKDILYYKAAALYRQQDYDGTIGVCKEILDIAQEGDALYLTGTCYLEKGDEEAAQMNFDLAVQAAPEDYDIYLNIYESYKEKKQSAKGAEYLQQALQAESGKQEDAYYKARIYYNLENYEEAGAQLAGLLEEKNGEALLLMGKIYLAVEDPARSVKMYEQYLAEIGESIEAYNGIVLAKMAQQDYDAALAAVAKGLAMDTEQGKQSLLYNEIVAYEHKGEFTAAKMKAEIYMEKYPADEAGRKEYEFLLNR</sequence>
<organism evidence="1 2">
    <name type="scientific">Hominisplanchenecus murintestinalis</name>
    <dbReference type="NCBI Taxonomy" id="2941517"/>
    <lineage>
        <taxon>Bacteria</taxon>
        <taxon>Bacillati</taxon>
        <taxon>Bacillota</taxon>
        <taxon>Clostridia</taxon>
        <taxon>Lachnospirales</taxon>
        <taxon>Lachnospiraceae</taxon>
        <taxon>Hominisplanchenecus</taxon>
    </lineage>
</organism>
<evidence type="ECO:0000313" key="1">
    <source>
        <dbReference type="EMBL" id="TGX99498.1"/>
    </source>
</evidence>